<dbReference type="PANTHER" id="PTHR46889:SF4">
    <property type="entry name" value="TRANSPOSASE INSO FOR INSERTION SEQUENCE ELEMENT IS911B-RELATED"/>
    <property type="match status" value="1"/>
</dbReference>
<dbReference type="RefSeq" id="WP_164209440.1">
    <property type="nucleotide sequence ID" value="NZ_JAAGSC010000028.1"/>
</dbReference>
<feature type="non-terminal residue" evidence="3">
    <location>
        <position position="1"/>
    </location>
</feature>
<name>A0A845UZ97_9GAMM</name>
<evidence type="ECO:0000313" key="5">
    <source>
        <dbReference type="EMBL" id="NDY94396.1"/>
    </source>
</evidence>
<dbReference type="EMBL" id="JAAGSC010000029">
    <property type="protein sequence ID" value="NDY94387.1"/>
    <property type="molecule type" value="Genomic_DNA"/>
</dbReference>
<dbReference type="EMBL" id="JAAGSC010000028">
    <property type="protein sequence ID" value="NDY94379.1"/>
    <property type="molecule type" value="Genomic_DNA"/>
</dbReference>
<dbReference type="PANTHER" id="PTHR46889">
    <property type="entry name" value="TRANSPOSASE INSF FOR INSERTION SEQUENCE IS3B-RELATED"/>
    <property type="match status" value="1"/>
</dbReference>
<accession>A0A845UZ97</accession>
<proteinExistence type="predicted"/>
<dbReference type="InterPro" id="IPR050900">
    <property type="entry name" value="Transposase_IS3/IS150/IS904"/>
</dbReference>
<dbReference type="Pfam" id="PF00665">
    <property type="entry name" value="rve"/>
    <property type="match status" value="1"/>
</dbReference>
<dbReference type="EMBL" id="JAAGSC010000035">
    <property type="protein sequence ID" value="NDY95025.1"/>
    <property type="molecule type" value="Genomic_DNA"/>
</dbReference>
<evidence type="ECO:0000313" key="3">
    <source>
        <dbReference type="EMBL" id="NDY94386.1"/>
    </source>
</evidence>
<evidence type="ECO:0000313" key="7">
    <source>
        <dbReference type="Proteomes" id="UP000484885"/>
    </source>
</evidence>
<evidence type="ECO:0000313" key="6">
    <source>
        <dbReference type="EMBL" id="NDY95025.1"/>
    </source>
</evidence>
<dbReference type="Proteomes" id="UP000484885">
    <property type="component" value="Unassembled WGS sequence"/>
</dbReference>
<dbReference type="GO" id="GO:0015074">
    <property type="term" value="P:DNA integration"/>
    <property type="evidence" value="ECO:0007669"/>
    <property type="project" value="InterPro"/>
</dbReference>
<feature type="domain" description="Integrase catalytic" evidence="1">
    <location>
        <begin position="1"/>
        <end position="165"/>
    </location>
</feature>
<dbReference type="InterPro" id="IPR012337">
    <property type="entry name" value="RNaseH-like_sf"/>
</dbReference>
<gene>
    <name evidence="2" type="ORF">G3I74_01365</name>
    <name evidence="3" type="ORF">G3I74_01400</name>
    <name evidence="4" type="ORF">G3I74_01405</name>
    <name evidence="5" type="ORF">G3I74_01460</name>
    <name evidence="6" type="ORF">G3I74_04705</name>
</gene>
<organism evidence="3 7">
    <name type="scientific">Wenzhouxiangella limi</name>
    <dbReference type="NCBI Taxonomy" id="2707351"/>
    <lineage>
        <taxon>Bacteria</taxon>
        <taxon>Pseudomonadati</taxon>
        <taxon>Pseudomonadota</taxon>
        <taxon>Gammaproteobacteria</taxon>
        <taxon>Chromatiales</taxon>
        <taxon>Wenzhouxiangellaceae</taxon>
        <taxon>Wenzhouxiangella</taxon>
    </lineage>
</organism>
<keyword evidence="7" id="KW-1185">Reference proteome</keyword>
<dbReference type="AlphaFoldDB" id="A0A845UZ97"/>
<dbReference type="EMBL" id="JAAGSC010000030">
    <property type="protein sequence ID" value="NDY94396.1"/>
    <property type="molecule type" value="Genomic_DNA"/>
</dbReference>
<evidence type="ECO:0000259" key="1">
    <source>
        <dbReference type="PROSITE" id="PS50994"/>
    </source>
</evidence>
<protein>
    <submittedName>
        <fullName evidence="3">Transposase family protein</fullName>
    </submittedName>
</protein>
<dbReference type="PROSITE" id="PS50994">
    <property type="entry name" value="INTEGRASE"/>
    <property type="match status" value="1"/>
</dbReference>
<dbReference type="SUPFAM" id="SSF53098">
    <property type="entry name" value="Ribonuclease H-like"/>
    <property type="match status" value="1"/>
</dbReference>
<evidence type="ECO:0000313" key="2">
    <source>
        <dbReference type="EMBL" id="NDY94379.1"/>
    </source>
</evidence>
<comment type="caution">
    <text evidence="3">The sequence shown here is derived from an EMBL/GenBank/DDBJ whole genome shotgun (WGS) entry which is preliminary data.</text>
</comment>
<reference evidence="3 7" key="1">
    <citation type="submission" date="2020-02" db="EMBL/GenBank/DDBJ databases">
        <authorList>
            <person name="Zhang X.-Y."/>
        </authorList>
    </citation>
    <scope>NUCLEOTIDE SEQUENCE [LARGE SCALE GENOMIC DNA]</scope>
    <source>
        <strain evidence="3 7">C33</strain>
    </source>
</reference>
<dbReference type="InterPro" id="IPR036397">
    <property type="entry name" value="RNaseH_sf"/>
</dbReference>
<dbReference type="GO" id="GO:0003676">
    <property type="term" value="F:nucleic acid binding"/>
    <property type="evidence" value="ECO:0007669"/>
    <property type="project" value="InterPro"/>
</dbReference>
<evidence type="ECO:0000313" key="4">
    <source>
        <dbReference type="EMBL" id="NDY94387.1"/>
    </source>
</evidence>
<dbReference type="EMBL" id="JAAGSC010000028">
    <property type="protein sequence ID" value="NDY94386.1"/>
    <property type="molecule type" value="Genomic_DNA"/>
</dbReference>
<sequence>EATAPNQIVTWDITKLPTLTRGLYLNLYVILDLFSRRVVGWMVSRKENAGLARHMFSEVLNRRQIATEGLIVHQDRGSPMIAHSFAELLSGMGVEQSFSRPRVSNDNAFSESQFKTTKYWPSYPGRFRDEAHARQWCQVFFPAYNRRPHEGLALFTPEDVYTGQVKTVWQIRQAAMDRHYADHPERYVNGPPIVKRPPERVCINPDDGQPAEQVLADPESFKTVPTPVSLELPEVVT</sequence>
<dbReference type="Gene3D" id="3.30.420.10">
    <property type="entry name" value="Ribonuclease H-like superfamily/Ribonuclease H"/>
    <property type="match status" value="1"/>
</dbReference>
<dbReference type="InterPro" id="IPR001584">
    <property type="entry name" value="Integrase_cat-core"/>
</dbReference>